<feature type="domain" description="GS catalytic" evidence="13">
    <location>
        <begin position="112"/>
        <end position="383"/>
    </location>
</feature>
<comment type="catalytic activity">
    <reaction evidence="8 11">
        <text>L-glutamate + NH4(+) + ATP = L-glutamine + ADP + phosphate + H(+)</text>
        <dbReference type="Rhea" id="RHEA:16169"/>
        <dbReference type="ChEBI" id="CHEBI:15378"/>
        <dbReference type="ChEBI" id="CHEBI:28938"/>
        <dbReference type="ChEBI" id="CHEBI:29985"/>
        <dbReference type="ChEBI" id="CHEBI:30616"/>
        <dbReference type="ChEBI" id="CHEBI:43474"/>
        <dbReference type="ChEBI" id="CHEBI:58359"/>
        <dbReference type="ChEBI" id="CHEBI:456216"/>
        <dbReference type="EC" id="6.3.1.2"/>
    </reaction>
</comment>
<proteinExistence type="inferred from homology"/>
<name>A0AAI8YRA6_9PEZI</name>
<dbReference type="Gene3D" id="3.10.20.70">
    <property type="entry name" value="Glutamine synthetase, N-terminal domain"/>
    <property type="match status" value="1"/>
</dbReference>
<dbReference type="SUPFAM" id="SSF54368">
    <property type="entry name" value="Glutamine synthetase, N-terminal domain"/>
    <property type="match status" value="1"/>
</dbReference>
<evidence type="ECO:0000259" key="13">
    <source>
        <dbReference type="PROSITE" id="PS51987"/>
    </source>
</evidence>
<dbReference type="PROSITE" id="PS00181">
    <property type="entry name" value="GLNA_ATP"/>
    <property type="match status" value="1"/>
</dbReference>
<comment type="subunit">
    <text evidence="2">Homooctamer.</text>
</comment>
<keyword evidence="7 11" id="KW-0067">ATP-binding</keyword>
<dbReference type="GO" id="GO:0005737">
    <property type="term" value="C:cytoplasm"/>
    <property type="evidence" value="ECO:0007669"/>
    <property type="project" value="TreeGrafter"/>
</dbReference>
<evidence type="ECO:0000256" key="11">
    <source>
        <dbReference type="RuleBase" id="RU004356"/>
    </source>
</evidence>
<dbReference type="FunFam" id="3.30.590.10:FF:000004">
    <property type="entry name" value="Glutamine synthetase"/>
    <property type="match status" value="1"/>
</dbReference>
<dbReference type="GO" id="GO:0004356">
    <property type="term" value="F:glutamine synthetase activity"/>
    <property type="evidence" value="ECO:0007669"/>
    <property type="project" value="UniProtKB-EC"/>
</dbReference>
<dbReference type="SUPFAM" id="SSF55931">
    <property type="entry name" value="Glutamine synthetase/guanido kinase"/>
    <property type="match status" value="1"/>
</dbReference>
<accession>A0AAI8YRA6</accession>
<evidence type="ECO:0000313" key="15">
    <source>
        <dbReference type="Proteomes" id="UP001296104"/>
    </source>
</evidence>
<dbReference type="PROSITE" id="PS51987">
    <property type="entry name" value="GS_CATALYTIC"/>
    <property type="match status" value="1"/>
</dbReference>
<dbReference type="GO" id="GO:0005524">
    <property type="term" value="F:ATP binding"/>
    <property type="evidence" value="ECO:0007669"/>
    <property type="project" value="UniProtKB-KW"/>
</dbReference>
<dbReference type="PROSITE" id="PS00180">
    <property type="entry name" value="GLNA_1"/>
    <property type="match status" value="1"/>
</dbReference>
<dbReference type="InterPro" id="IPR014746">
    <property type="entry name" value="Gln_synth/guanido_kin_cat_dom"/>
</dbReference>
<dbReference type="Pfam" id="PF00120">
    <property type="entry name" value="Gln-synt_C"/>
    <property type="match status" value="1"/>
</dbReference>
<keyword evidence="15" id="KW-1185">Reference proteome</keyword>
<dbReference type="FunFam" id="3.10.20.70:FF:000004">
    <property type="entry name" value="Glutamine synthetase"/>
    <property type="match status" value="1"/>
</dbReference>
<dbReference type="GO" id="GO:0006542">
    <property type="term" value="P:glutamine biosynthetic process"/>
    <property type="evidence" value="ECO:0007669"/>
    <property type="project" value="InterPro"/>
</dbReference>
<evidence type="ECO:0000259" key="12">
    <source>
        <dbReference type="PROSITE" id="PS51986"/>
    </source>
</evidence>
<keyword evidence="6 11" id="KW-0547">Nucleotide-binding</keyword>
<protein>
    <recommendedName>
        <fullName evidence="4 11">Glutamine synthetase</fullName>
        <ecNumber evidence="3 11">6.3.1.2</ecNumber>
    </recommendedName>
</protein>
<evidence type="ECO:0000256" key="4">
    <source>
        <dbReference type="ARBA" id="ARBA00021364"/>
    </source>
</evidence>
<dbReference type="SMART" id="SM01230">
    <property type="entry name" value="Gln-synt_C"/>
    <property type="match status" value="1"/>
</dbReference>
<dbReference type="InterPro" id="IPR008146">
    <property type="entry name" value="Gln_synth_cat_dom"/>
</dbReference>
<dbReference type="InterPro" id="IPR027302">
    <property type="entry name" value="Gln_synth_N_conserv_site"/>
</dbReference>
<gene>
    <name evidence="14" type="ORF">LECACI_7A000103</name>
</gene>
<dbReference type="PANTHER" id="PTHR20852">
    <property type="entry name" value="GLUTAMINE SYNTHETASE"/>
    <property type="match status" value="1"/>
</dbReference>
<keyword evidence="5 11" id="KW-0436">Ligase</keyword>
<dbReference type="Proteomes" id="UP001296104">
    <property type="component" value="Unassembled WGS sequence"/>
</dbReference>
<comment type="caution">
    <text evidence="14">The sequence shown here is derived from an EMBL/GenBank/DDBJ whole genome shotgun (WGS) entry which is preliminary data.</text>
</comment>
<dbReference type="InterPro" id="IPR008147">
    <property type="entry name" value="Gln_synt_N"/>
</dbReference>
<dbReference type="PROSITE" id="PS51986">
    <property type="entry name" value="GS_BETA_GRASP"/>
    <property type="match status" value="1"/>
</dbReference>
<evidence type="ECO:0000313" key="14">
    <source>
        <dbReference type="EMBL" id="CAK3743522.1"/>
    </source>
</evidence>
<comment type="similarity">
    <text evidence="1 9 10">Belongs to the glutamine synthetase family.</text>
</comment>
<evidence type="ECO:0000256" key="5">
    <source>
        <dbReference type="ARBA" id="ARBA00022598"/>
    </source>
</evidence>
<evidence type="ECO:0000256" key="8">
    <source>
        <dbReference type="ARBA" id="ARBA00049436"/>
    </source>
</evidence>
<dbReference type="EC" id="6.3.1.2" evidence="3 11"/>
<evidence type="ECO:0000256" key="1">
    <source>
        <dbReference type="ARBA" id="ARBA00009897"/>
    </source>
</evidence>
<dbReference type="Gene3D" id="3.30.590.10">
    <property type="entry name" value="Glutamine synthetase/guanido kinase, catalytic domain"/>
    <property type="match status" value="1"/>
</dbReference>
<evidence type="ECO:0000256" key="10">
    <source>
        <dbReference type="RuleBase" id="RU000384"/>
    </source>
</evidence>
<dbReference type="AlphaFoldDB" id="A0AAI8YRA6"/>
<feature type="domain" description="GS beta-grasp" evidence="12">
    <location>
        <begin position="26"/>
        <end position="105"/>
    </location>
</feature>
<dbReference type="PANTHER" id="PTHR20852:SF57">
    <property type="entry name" value="GLUTAMINE SYNTHETASE 2 CYTOPLASMIC"/>
    <property type="match status" value="1"/>
</dbReference>
<dbReference type="InterPro" id="IPR027303">
    <property type="entry name" value="Gln_synth_gly_rich_site"/>
</dbReference>
<evidence type="ECO:0000256" key="7">
    <source>
        <dbReference type="ARBA" id="ARBA00022840"/>
    </source>
</evidence>
<dbReference type="InterPro" id="IPR050292">
    <property type="entry name" value="Glutamine_Synthetase"/>
</dbReference>
<evidence type="ECO:0000256" key="6">
    <source>
        <dbReference type="ARBA" id="ARBA00022741"/>
    </source>
</evidence>
<evidence type="ECO:0000256" key="9">
    <source>
        <dbReference type="PROSITE-ProRule" id="PRU01330"/>
    </source>
</evidence>
<evidence type="ECO:0000256" key="2">
    <source>
        <dbReference type="ARBA" id="ARBA00011823"/>
    </source>
</evidence>
<reference evidence="14" key="1">
    <citation type="submission" date="2023-11" db="EMBL/GenBank/DDBJ databases">
        <authorList>
            <person name="Alioto T."/>
            <person name="Alioto T."/>
            <person name="Gomez Garrido J."/>
        </authorList>
    </citation>
    <scope>NUCLEOTIDE SEQUENCE</scope>
</reference>
<sequence length="383" mass="42692">MADNSVYLSNTANLEKYLKLPQKGSVIAEYVWIDASNGVRSKCKTLKSVPTSYKDLPEWNFDGSSTSQAPGDNSDVYLRPVAMYPDPFRLGDNILVMCETYMSDGKPNAYNFRHDAAIVMEQHKKHEFWFGLEQEYTLLDTNGWPYGWPKNGFPAPQGPYYCGVGAGKVFCRDIVEAHYKACLYAGINISGTNAEVMPAQWEYQVGPCEGIELGDQLWMSRFLLHRVAEEFGAKITFAPKPIPGDWNGAGLHTNVSTKEMREAGGMKAIEKAMESLAKRHVEHMKVYGEGNEARMTGAHETASYDKFSWGIANRGSSVRVNREVAEKGMGYFEDRRPASNGDPYQITGMIVETLCGKVEGADVFEKSQQPTEELEMVVPVAKP</sequence>
<organism evidence="14 15">
    <name type="scientific">Lecanosticta acicola</name>
    <dbReference type="NCBI Taxonomy" id="111012"/>
    <lineage>
        <taxon>Eukaryota</taxon>
        <taxon>Fungi</taxon>
        <taxon>Dikarya</taxon>
        <taxon>Ascomycota</taxon>
        <taxon>Pezizomycotina</taxon>
        <taxon>Dothideomycetes</taxon>
        <taxon>Dothideomycetidae</taxon>
        <taxon>Mycosphaerellales</taxon>
        <taxon>Mycosphaerellaceae</taxon>
        <taxon>Lecanosticta</taxon>
    </lineage>
</organism>
<dbReference type="Pfam" id="PF03951">
    <property type="entry name" value="Gln-synt_N"/>
    <property type="match status" value="1"/>
</dbReference>
<dbReference type="EMBL" id="CAVMBE010000001">
    <property type="protein sequence ID" value="CAK3743522.1"/>
    <property type="molecule type" value="Genomic_DNA"/>
</dbReference>
<evidence type="ECO:0000256" key="3">
    <source>
        <dbReference type="ARBA" id="ARBA00012937"/>
    </source>
</evidence>
<dbReference type="InterPro" id="IPR036651">
    <property type="entry name" value="Gln_synt_N_sf"/>
</dbReference>